<evidence type="ECO:0000256" key="1">
    <source>
        <dbReference type="SAM" id="Phobius"/>
    </source>
</evidence>
<evidence type="ECO:0000313" key="2">
    <source>
        <dbReference type="EMBL" id="KAG5167812.1"/>
    </source>
</evidence>
<gene>
    <name evidence="2" type="ORF">JR316_006403</name>
</gene>
<keyword evidence="1" id="KW-0812">Transmembrane</keyword>
<organism evidence="2">
    <name type="scientific">Psilocybe cubensis</name>
    <name type="common">Psychedelic mushroom</name>
    <name type="synonym">Stropharia cubensis</name>
    <dbReference type="NCBI Taxonomy" id="181762"/>
    <lineage>
        <taxon>Eukaryota</taxon>
        <taxon>Fungi</taxon>
        <taxon>Dikarya</taxon>
        <taxon>Basidiomycota</taxon>
        <taxon>Agaricomycotina</taxon>
        <taxon>Agaricomycetes</taxon>
        <taxon>Agaricomycetidae</taxon>
        <taxon>Agaricales</taxon>
        <taxon>Agaricineae</taxon>
        <taxon>Strophariaceae</taxon>
        <taxon>Psilocybe</taxon>
    </lineage>
</organism>
<protein>
    <recommendedName>
        <fullName evidence="3">F-box domain-containing protein</fullName>
    </recommendedName>
</protein>
<keyword evidence="1" id="KW-1133">Transmembrane helix</keyword>
<reference evidence="2" key="1">
    <citation type="submission" date="2021-02" db="EMBL/GenBank/DDBJ databases">
        <title>Psilocybe cubensis genome.</title>
        <authorList>
            <person name="Mckernan K.J."/>
            <person name="Crawford S."/>
            <person name="Trippe A."/>
            <person name="Kane L.T."/>
            <person name="Mclaughlin S."/>
        </authorList>
    </citation>
    <scope>NUCLEOTIDE SEQUENCE [LARGE SCALE GENOMIC DNA]</scope>
    <source>
        <strain evidence="2">MGC-MH-2018</strain>
    </source>
</reference>
<dbReference type="EMBL" id="JAFIQS010000006">
    <property type="protein sequence ID" value="KAG5167812.1"/>
    <property type="molecule type" value="Genomic_DNA"/>
</dbReference>
<feature type="transmembrane region" description="Helical" evidence="1">
    <location>
        <begin position="28"/>
        <end position="48"/>
    </location>
</feature>
<name>A0A8H7XVJ4_PSICU</name>
<proteinExistence type="predicted"/>
<keyword evidence="1" id="KW-0472">Membrane</keyword>
<comment type="caution">
    <text evidence="2">The sequence shown here is derived from an EMBL/GenBank/DDBJ whole genome shotgun (WGS) entry which is preliminary data.</text>
</comment>
<dbReference type="AlphaFoldDB" id="A0A8H7XVJ4"/>
<accession>A0A8H7XVJ4</accession>
<sequence length="474" mass="54226">MDRQLSAAMALVPYQRVYIDTRKRIPHIFSLPVELMAIIFSLIAAPYLDDCGNMGNSNSYSLDRYALQLRTHPILVGVRHVCSYWFNLTSSMPSLWNIVLATPILSRPGERNYIKLHRFVSMTALYMRLGAPAALTVYLRPVNGMHIMRDDDENDDKWTISTQHRFYRIHQELYLELCTSHSTQIKSLTISFTRHMFWFFLDKLAHLDVVFSRLEMLDIEIPGGERSGDDTESIPELQFSRFFPALRNLKVINRRTPMDVCSLVQLSELHTLHLEQRGIVNQTVEVLRGLTSAKNVTLVERDFSLKKQNSSSDCSRVKLPCLEKLVLKCYPDPSVILTGITTPHLQILNVHSTGTLRQLYIAIRELIQVSECSLAALAVTHGKPDCFGLASVLEDFILSRIQTCRIKYEATWTLTEEERTDLENAKSYLSTHLDSMRRTISPSFVFESTGRFNLSYMTMWDGCSGIEKGVLDDT</sequence>
<evidence type="ECO:0008006" key="3">
    <source>
        <dbReference type="Google" id="ProtNLM"/>
    </source>
</evidence>